<feature type="region of interest" description="Disordered" evidence="1">
    <location>
        <begin position="1"/>
        <end position="24"/>
    </location>
</feature>
<accession>A0A820M1B3</accession>
<sequence>LVEDEEERPSLQQRSTNATTPTTPAQAMKIILEEDENSDSPPAE</sequence>
<reference evidence="2" key="1">
    <citation type="submission" date="2021-02" db="EMBL/GenBank/DDBJ databases">
        <authorList>
            <person name="Nowell W R."/>
        </authorList>
    </citation>
    <scope>NUCLEOTIDE SEQUENCE</scope>
</reference>
<protein>
    <submittedName>
        <fullName evidence="2">Uncharacterized protein</fullName>
    </submittedName>
</protein>
<proteinExistence type="predicted"/>
<organism evidence="2 3">
    <name type="scientific">Adineta steineri</name>
    <dbReference type="NCBI Taxonomy" id="433720"/>
    <lineage>
        <taxon>Eukaryota</taxon>
        <taxon>Metazoa</taxon>
        <taxon>Spiralia</taxon>
        <taxon>Gnathifera</taxon>
        <taxon>Rotifera</taxon>
        <taxon>Eurotatoria</taxon>
        <taxon>Bdelloidea</taxon>
        <taxon>Adinetida</taxon>
        <taxon>Adinetidae</taxon>
        <taxon>Adineta</taxon>
    </lineage>
</organism>
<name>A0A820M1B3_9BILA</name>
<dbReference type="AlphaFoldDB" id="A0A820M1B3"/>
<dbReference type="EMBL" id="CAJOAZ010022400">
    <property type="protein sequence ID" value="CAF4365395.1"/>
    <property type="molecule type" value="Genomic_DNA"/>
</dbReference>
<evidence type="ECO:0000256" key="1">
    <source>
        <dbReference type="SAM" id="MobiDB-lite"/>
    </source>
</evidence>
<evidence type="ECO:0000313" key="3">
    <source>
        <dbReference type="Proteomes" id="UP000663844"/>
    </source>
</evidence>
<feature type="non-terminal residue" evidence="2">
    <location>
        <position position="1"/>
    </location>
</feature>
<gene>
    <name evidence="2" type="ORF">OXD698_LOCUS49545</name>
</gene>
<comment type="caution">
    <text evidence="2">The sequence shown here is derived from an EMBL/GenBank/DDBJ whole genome shotgun (WGS) entry which is preliminary data.</text>
</comment>
<evidence type="ECO:0000313" key="2">
    <source>
        <dbReference type="EMBL" id="CAF4365395.1"/>
    </source>
</evidence>
<dbReference type="Proteomes" id="UP000663844">
    <property type="component" value="Unassembled WGS sequence"/>
</dbReference>